<dbReference type="PROSITE" id="PS50889">
    <property type="entry name" value="S4"/>
    <property type="match status" value="1"/>
</dbReference>
<dbReference type="AlphaFoldDB" id="A0A8J6B3I9"/>
<comment type="similarity">
    <text evidence="1 6">Belongs to the eukaryotic ribosomal protein eS4 family.</text>
</comment>
<evidence type="ECO:0000259" key="8">
    <source>
        <dbReference type="Pfam" id="PF08071"/>
    </source>
</evidence>
<evidence type="ECO:0000256" key="5">
    <source>
        <dbReference type="ARBA" id="ARBA00023274"/>
    </source>
</evidence>
<dbReference type="InterPro" id="IPR013845">
    <property type="entry name" value="Ribosomal_eS4_central_region"/>
</dbReference>
<proteinExistence type="inferred from homology"/>
<dbReference type="InterPro" id="IPR000876">
    <property type="entry name" value="Ribosomal_eS4"/>
</dbReference>
<dbReference type="Proteomes" id="UP000717585">
    <property type="component" value="Unassembled WGS sequence"/>
</dbReference>
<dbReference type="CDD" id="cd06087">
    <property type="entry name" value="KOW_RPS4"/>
    <property type="match status" value="1"/>
</dbReference>
<dbReference type="InterPro" id="IPR036986">
    <property type="entry name" value="S4_RNA-bd_sf"/>
</dbReference>
<feature type="domain" description="Small ribosomal subunit protein eS4 C-terminal" evidence="9">
    <location>
        <begin position="212"/>
        <end position="258"/>
    </location>
</feature>
<dbReference type="PIRSF" id="PIRSF002116">
    <property type="entry name" value="Ribosomal_S4"/>
    <property type="match status" value="1"/>
</dbReference>
<comment type="caution">
    <text evidence="10">The sequence shown here is derived from an EMBL/GenBank/DDBJ whole genome shotgun (WGS) entry which is preliminary data.</text>
</comment>
<feature type="domain" description="Small ribosomal subunit protein eS4 central region" evidence="7">
    <location>
        <begin position="96"/>
        <end position="169"/>
    </location>
</feature>
<dbReference type="FunFam" id="2.40.50.740:FF:000001">
    <property type="entry name" value="40S ribosomal protein S4"/>
    <property type="match status" value="1"/>
</dbReference>
<dbReference type="PROSITE" id="PS00528">
    <property type="entry name" value="RIBOSOMAL_S4E"/>
    <property type="match status" value="1"/>
</dbReference>
<evidence type="ECO:0000256" key="2">
    <source>
        <dbReference type="ARBA" id="ARBA00022730"/>
    </source>
</evidence>
<dbReference type="InterPro" id="IPR032277">
    <property type="entry name" value="Ribosomal_eS4_C"/>
</dbReference>
<dbReference type="InterPro" id="IPR013843">
    <property type="entry name" value="Ribosomal_eS4_N"/>
</dbReference>
<gene>
    <name evidence="10" type="ORF">J8273_0705</name>
</gene>
<dbReference type="FunFam" id="3.10.290.10:FF:000019">
    <property type="entry name" value="40S ribosomal protein S4"/>
    <property type="match status" value="1"/>
</dbReference>
<dbReference type="InterPro" id="IPR014722">
    <property type="entry name" value="Rib_uL2_dom2"/>
</dbReference>
<evidence type="ECO:0000256" key="1">
    <source>
        <dbReference type="ARBA" id="ARBA00007500"/>
    </source>
</evidence>
<sequence>MARSAAKHMKRINAPKSWMLSKMGGIFAPRPSQGPHAVRESIPLLVILRNRLKYALNQREVTLILKRKLVAVDGKIRADPTFPIGFMDVLSVKKSNDLFRMLFDTKGRFVLHRISEEESKFKLCKVTKIVVGHAGIPHLYTKDARTVRYPDPAIKVGDTVKIDLETGKIVEFARFELGALAFITGGNNTGRIGVVSHIERHIGTHDIVQLKDAAGNHIATRADNAFIIGTGSKPMITLPAGNGVRKTIMEERRERQAKN</sequence>
<evidence type="ECO:0000256" key="4">
    <source>
        <dbReference type="ARBA" id="ARBA00022980"/>
    </source>
</evidence>
<dbReference type="GO" id="GO:0022627">
    <property type="term" value="C:cytosolic small ribosomal subunit"/>
    <property type="evidence" value="ECO:0007669"/>
    <property type="project" value="TreeGrafter"/>
</dbReference>
<dbReference type="PANTHER" id="PTHR11581">
    <property type="entry name" value="30S/40S RIBOSOMAL PROTEIN S4"/>
    <property type="match status" value="1"/>
</dbReference>
<dbReference type="Gene3D" id="2.30.30.30">
    <property type="match status" value="1"/>
</dbReference>
<dbReference type="GO" id="GO:0003735">
    <property type="term" value="F:structural constituent of ribosome"/>
    <property type="evidence" value="ECO:0007669"/>
    <property type="project" value="UniProtKB-UniRule"/>
</dbReference>
<dbReference type="InterPro" id="IPR018199">
    <property type="entry name" value="Ribosomal_eS4_N_CS"/>
</dbReference>
<evidence type="ECO:0000259" key="7">
    <source>
        <dbReference type="Pfam" id="PF00900"/>
    </source>
</evidence>
<keyword evidence="5 6" id="KW-0687">Ribonucleoprotein</keyword>
<dbReference type="OrthoDB" id="1109245at2759"/>
<reference evidence="10" key="1">
    <citation type="submission" date="2021-05" db="EMBL/GenBank/DDBJ databases">
        <title>A free-living protist that lacks canonical eukaryotic 1 DNA replication and segregation systems.</title>
        <authorList>
            <person name="Salas-Leiva D.E."/>
            <person name="Tromer E.C."/>
            <person name="Curtis B.A."/>
            <person name="Jerlstrom-Hultqvist J."/>
            <person name="Kolisko M."/>
            <person name="Yi Z."/>
            <person name="Salas-Leiva J.S."/>
            <person name="Gallot-Lavallee L."/>
            <person name="Kops G.J.P.L."/>
            <person name="Archibald J.M."/>
            <person name="Simpson A.G.B."/>
            <person name="Roger A.J."/>
        </authorList>
    </citation>
    <scope>NUCLEOTIDE SEQUENCE</scope>
    <source>
        <strain evidence="10">BICM</strain>
    </source>
</reference>
<dbReference type="Pfam" id="PF08071">
    <property type="entry name" value="RS4NT"/>
    <property type="match status" value="1"/>
</dbReference>
<dbReference type="Gene3D" id="3.10.290.10">
    <property type="entry name" value="RNA-binding S4 domain"/>
    <property type="match status" value="1"/>
</dbReference>
<evidence type="ECO:0000256" key="6">
    <source>
        <dbReference type="PIRNR" id="PIRNR002116"/>
    </source>
</evidence>
<dbReference type="HAMAP" id="MF_00485">
    <property type="entry name" value="Ribosomal_eS4"/>
    <property type="match status" value="1"/>
</dbReference>
<dbReference type="Pfam" id="PF16121">
    <property type="entry name" value="40S_S4_C"/>
    <property type="match status" value="1"/>
</dbReference>
<evidence type="ECO:0000313" key="10">
    <source>
        <dbReference type="EMBL" id="KAG9397575.1"/>
    </source>
</evidence>
<feature type="domain" description="Small ribosomal subunit protein eS4 N-terminal" evidence="8">
    <location>
        <begin position="7"/>
        <end position="38"/>
    </location>
</feature>
<dbReference type="InterPro" id="IPR041982">
    <property type="entry name" value="Ribosomal_eS4_KOW"/>
</dbReference>
<dbReference type="EMBL" id="JAHDYR010000001">
    <property type="protein sequence ID" value="KAG9397575.1"/>
    <property type="molecule type" value="Genomic_DNA"/>
</dbReference>
<evidence type="ECO:0000256" key="3">
    <source>
        <dbReference type="ARBA" id="ARBA00022884"/>
    </source>
</evidence>
<keyword evidence="2 6" id="KW-0699">rRNA-binding</keyword>
<dbReference type="Pfam" id="PF00900">
    <property type="entry name" value="Ribosomal_S4e"/>
    <property type="match status" value="1"/>
</dbReference>
<keyword evidence="11" id="KW-1185">Reference proteome</keyword>
<dbReference type="InterPro" id="IPR038237">
    <property type="entry name" value="Ribosomal_eS4_central_sf"/>
</dbReference>
<accession>A0A8J6B3I9</accession>
<keyword evidence="3 6" id="KW-0694">RNA-binding</keyword>
<evidence type="ECO:0000259" key="9">
    <source>
        <dbReference type="Pfam" id="PF16121"/>
    </source>
</evidence>
<dbReference type="Gene3D" id="2.40.50.740">
    <property type="match status" value="1"/>
</dbReference>
<name>A0A8J6B3I9_9EUKA</name>
<dbReference type="PANTHER" id="PTHR11581:SF0">
    <property type="entry name" value="SMALL RIBOSOMAL SUBUNIT PROTEIN ES4"/>
    <property type="match status" value="1"/>
</dbReference>
<evidence type="ECO:0000313" key="11">
    <source>
        <dbReference type="Proteomes" id="UP000717585"/>
    </source>
</evidence>
<protein>
    <recommendedName>
        <fullName evidence="6">40S ribosomal protein S4</fullName>
    </recommendedName>
</protein>
<dbReference type="GO" id="GO:0006412">
    <property type="term" value="P:translation"/>
    <property type="evidence" value="ECO:0007669"/>
    <property type="project" value="InterPro"/>
</dbReference>
<keyword evidence="4 6" id="KW-0689">Ribosomal protein</keyword>
<dbReference type="GO" id="GO:0019843">
    <property type="term" value="F:rRNA binding"/>
    <property type="evidence" value="ECO:0007669"/>
    <property type="project" value="UniProtKB-UniRule"/>
</dbReference>
<organism evidence="10 11">
    <name type="scientific">Carpediemonas membranifera</name>
    <dbReference type="NCBI Taxonomy" id="201153"/>
    <lineage>
        <taxon>Eukaryota</taxon>
        <taxon>Metamonada</taxon>
        <taxon>Carpediemonas-like organisms</taxon>
        <taxon>Carpediemonas</taxon>
    </lineage>
</organism>